<dbReference type="SMART" id="SM00320">
    <property type="entry name" value="WD40"/>
    <property type="match status" value="5"/>
</dbReference>
<dbReference type="Gene3D" id="2.130.10.10">
    <property type="entry name" value="YVTN repeat-like/Quinoprotein amine dehydrogenase"/>
    <property type="match status" value="1"/>
</dbReference>
<keyword evidence="9" id="KW-1185">Reference proteome</keyword>
<evidence type="ECO:0000313" key="9">
    <source>
        <dbReference type="Proteomes" id="UP000239899"/>
    </source>
</evidence>
<dbReference type="PROSITE" id="PS50294">
    <property type="entry name" value="WD_REPEATS_REGION"/>
    <property type="match status" value="1"/>
</dbReference>
<organism evidence="8 9">
    <name type="scientific">Chlorella sorokiniana</name>
    <name type="common">Freshwater green alga</name>
    <dbReference type="NCBI Taxonomy" id="3076"/>
    <lineage>
        <taxon>Eukaryota</taxon>
        <taxon>Viridiplantae</taxon>
        <taxon>Chlorophyta</taxon>
        <taxon>core chlorophytes</taxon>
        <taxon>Trebouxiophyceae</taxon>
        <taxon>Chlorellales</taxon>
        <taxon>Chlorellaceae</taxon>
        <taxon>Chlorella clade</taxon>
        <taxon>Chlorella</taxon>
    </lineage>
</organism>
<proteinExistence type="inferred from homology"/>
<dbReference type="InterPro" id="IPR036322">
    <property type="entry name" value="WD40_repeat_dom_sf"/>
</dbReference>
<feature type="region of interest" description="Disordered" evidence="7">
    <location>
        <begin position="433"/>
        <end position="455"/>
    </location>
</feature>
<evidence type="ECO:0000256" key="6">
    <source>
        <dbReference type="PROSITE-ProRule" id="PRU00221"/>
    </source>
</evidence>
<keyword evidence="2 6" id="KW-0853">WD repeat</keyword>
<evidence type="ECO:0000256" key="5">
    <source>
        <dbReference type="ARBA" id="ARBA00023163"/>
    </source>
</evidence>
<dbReference type="EMBL" id="LHPG02000005">
    <property type="protein sequence ID" value="PRW58271.1"/>
    <property type="molecule type" value="Genomic_DNA"/>
</dbReference>
<dbReference type="OrthoDB" id="7318948at2759"/>
<evidence type="ECO:0000256" key="1">
    <source>
        <dbReference type="ARBA" id="ARBA00008075"/>
    </source>
</evidence>
<feature type="repeat" description="WD" evidence="6">
    <location>
        <begin position="146"/>
        <end position="189"/>
    </location>
</feature>
<evidence type="ECO:0000313" key="8">
    <source>
        <dbReference type="EMBL" id="PRW58271.1"/>
    </source>
</evidence>
<comment type="caution">
    <text evidence="8">The sequence shown here is derived from an EMBL/GenBank/DDBJ whole genome shotgun (WGS) entry which is preliminary data.</text>
</comment>
<keyword evidence="3" id="KW-0677">Repeat</keyword>
<dbReference type="InterPro" id="IPR019775">
    <property type="entry name" value="WD40_repeat_CS"/>
</dbReference>
<dbReference type="InterPro" id="IPR001680">
    <property type="entry name" value="WD40_rpt"/>
</dbReference>
<accession>A0A2P6TW33</accession>
<keyword evidence="5" id="KW-0804">Transcription</keyword>
<evidence type="ECO:0000256" key="4">
    <source>
        <dbReference type="ARBA" id="ARBA00023015"/>
    </source>
</evidence>
<dbReference type="PANTHER" id="PTHR10253">
    <property type="entry name" value="POLYCOMB PROTEIN"/>
    <property type="match status" value="1"/>
</dbReference>
<sequence>MNCEAAKLAEARREEMAALGGLPAYRLQGLQNLRLKAVVKESHATPVQALAFNHCDPQMGNLFATVGKDQATVYDDEHMGDHVALLVHFTNSPSEHAPGGELCTAAWLSAAGWSQHPHGDACLAVAGADPNISVISVVEARVIKLLRGHTSEVVELSAAGAAAPRLLASLSRDGNLRLWDVPAEACLSSAQAPDASCMALAPDGRSLLVGTRKGQLVQYDIVAAAAGSAPAAAGGVQQQEVAAEQPQERHQQTAAPPAASEQKQQQAPARAAVCIAESSRREMVMHSSGHSEAVDCLRFLPGGRIATKSSDGRMCVWRLNSSSSNGSSEGSSGAALEAVAAWRVPHCSGTGGWANRCQFGTTRDGRYIAVGNSRGDCYVFDAQSGGRVGHVEAARISAPVRACGLSEDCRHLLAVLGKGFIFRYEYRGLLAAPQPSGEGGGSGGEEEGKENASMQ</sequence>
<protein>
    <submittedName>
        <fullName evidence="8">WD40 YVTN repeat-like-containing domain</fullName>
    </submittedName>
</protein>
<dbReference type="InterPro" id="IPR051243">
    <property type="entry name" value="PcG_WD-repeat"/>
</dbReference>
<dbReference type="InterPro" id="IPR015943">
    <property type="entry name" value="WD40/YVTN_repeat-like_dom_sf"/>
</dbReference>
<dbReference type="Proteomes" id="UP000239899">
    <property type="component" value="Unassembled WGS sequence"/>
</dbReference>
<keyword evidence="4" id="KW-0805">Transcription regulation</keyword>
<name>A0A2P6TW33_CHLSO</name>
<dbReference type="Pfam" id="PF00400">
    <property type="entry name" value="WD40"/>
    <property type="match status" value="2"/>
</dbReference>
<feature type="region of interest" description="Disordered" evidence="7">
    <location>
        <begin position="236"/>
        <end position="268"/>
    </location>
</feature>
<dbReference type="PROSITE" id="PS00678">
    <property type="entry name" value="WD_REPEATS_1"/>
    <property type="match status" value="1"/>
</dbReference>
<evidence type="ECO:0000256" key="7">
    <source>
        <dbReference type="SAM" id="MobiDB-lite"/>
    </source>
</evidence>
<dbReference type="AlphaFoldDB" id="A0A2P6TW33"/>
<gene>
    <name evidence="8" type="ORF">C2E21_3232</name>
</gene>
<comment type="similarity">
    <text evidence="1">Belongs to the WD repeat ESC family.</text>
</comment>
<dbReference type="PROSITE" id="PS50082">
    <property type="entry name" value="WD_REPEATS_2"/>
    <property type="match status" value="2"/>
</dbReference>
<feature type="compositionally biased region" description="Low complexity" evidence="7">
    <location>
        <begin position="236"/>
        <end position="245"/>
    </location>
</feature>
<evidence type="ECO:0000256" key="2">
    <source>
        <dbReference type="ARBA" id="ARBA00022574"/>
    </source>
</evidence>
<reference evidence="8 9" key="1">
    <citation type="journal article" date="2018" name="Plant J.">
        <title>Genome sequences of Chlorella sorokiniana UTEX 1602 and Micractinium conductrix SAG 241.80: implications to maltose excretion by a green alga.</title>
        <authorList>
            <person name="Arriola M.B."/>
            <person name="Velmurugan N."/>
            <person name="Zhang Y."/>
            <person name="Plunkett M.H."/>
            <person name="Hondzo H."/>
            <person name="Barney B.M."/>
        </authorList>
    </citation>
    <scope>NUCLEOTIDE SEQUENCE [LARGE SCALE GENOMIC DNA]</scope>
    <source>
        <strain evidence="9">UTEX 1602</strain>
    </source>
</reference>
<evidence type="ECO:0000256" key="3">
    <source>
        <dbReference type="ARBA" id="ARBA00022737"/>
    </source>
</evidence>
<feature type="repeat" description="WD" evidence="6">
    <location>
        <begin position="287"/>
        <end position="327"/>
    </location>
</feature>
<dbReference type="SUPFAM" id="SSF50978">
    <property type="entry name" value="WD40 repeat-like"/>
    <property type="match status" value="1"/>
</dbReference>
<dbReference type="STRING" id="3076.A0A2P6TW33"/>